<dbReference type="CDD" id="cd01014">
    <property type="entry name" value="nicotinamidase_related"/>
    <property type="match status" value="1"/>
</dbReference>
<dbReference type="Gene3D" id="3.40.50.850">
    <property type="entry name" value="Isochorismatase-like"/>
    <property type="match status" value="1"/>
</dbReference>
<dbReference type="InterPro" id="IPR036380">
    <property type="entry name" value="Isochorismatase-like_sf"/>
</dbReference>
<dbReference type="PANTHER" id="PTHR43540">
    <property type="entry name" value="PEROXYUREIDOACRYLATE/UREIDOACRYLATE AMIDOHYDROLASE-RELATED"/>
    <property type="match status" value="1"/>
</dbReference>
<dbReference type="GO" id="GO:0016787">
    <property type="term" value="F:hydrolase activity"/>
    <property type="evidence" value="ECO:0007669"/>
    <property type="project" value="UniProtKB-KW"/>
</dbReference>
<evidence type="ECO:0000313" key="4">
    <source>
        <dbReference type="Proteomes" id="UP000020595"/>
    </source>
</evidence>
<feature type="domain" description="Isochorismatase-like" evidence="2">
    <location>
        <begin position="4"/>
        <end position="146"/>
    </location>
</feature>
<protein>
    <submittedName>
        <fullName evidence="3">Isochorismatase family protein</fullName>
    </submittedName>
</protein>
<dbReference type="SUPFAM" id="SSF52499">
    <property type="entry name" value="Isochorismatase-like hydrolases"/>
    <property type="match status" value="1"/>
</dbReference>
<keyword evidence="1" id="KW-0378">Hydrolase</keyword>
<organism evidence="3 4">
    <name type="scientific">Acinetobacter baumannii (strain 1295743)</name>
    <dbReference type="NCBI Taxonomy" id="1310613"/>
    <lineage>
        <taxon>Bacteria</taxon>
        <taxon>Pseudomonadati</taxon>
        <taxon>Pseudomonadota</taxon>
        <taxon>Gammaproteobacteria</taxon>
        <taxon>Moraxellales</taxon>
        <taxon>Moraxellaceae</taxon>
        <taxon>Acinetobacter</taxon>
        <taxon>Acinetobacter calcoaceticus/baumannii complex</taxon>
    </lineage>
</organism>
<dbReference type="RefSeq" id="WP_032050647.1">
    <property type="nucleotide sequence ID" value="NZ_JEWH01000002.1"/>
</dbReference>
<evidence type="ECO:0000313" key="3">
    <source>
        <dbReference type="EMBL" id="EXB07587.1"/>
    </source>
</evidence>
<accession>A0A009HTL2</accession>
<dbReference type="PANTHER" id="PTHR43540:SF1">
    <property type="entry name" value="ISOCHORISMATASE HYDROLASE"/>
    <property type="match status" value="1"/>
</dbReference>
<reference evidence="3 4" key="1">
    <citation type="submission" date="2014-02" db="EMBL/GenBank/DDBJ databases">
        <title>Comparative genomics and transcriptomics to identify genetic mechanisms underlying the emergence of carbapenem resistant Acinetobacter baumannii (CRAb).</title>
        <authorList>
            <person name="Harris A.D."/>
            <person name="Johnson K.J."/>
            <person name="George J."/>
            <person name="Shefchek K."/>
            <person name="Daugherty S.C."/>
            <person name="Parankush S."/>
            <person name="Sadzewicz L."/>
            <person name="Tallon L."/>
            <person name="Sengamalay N."/>
            <person name="Hazen T.H."/>
            <person name="Rasko D.A."/>
        </authorList>
    </citation>
    <scope>NUCLEOTIDE SEQUENCE [LARGE SCALE GENOMIC DNA]</scope>
    <source>
        <strain evidence="3 4">1295743</strain>
    </source>
</reference>
<dbReference type="PATRIC" id="fig|1310613.3.peg.392"/>
<dbReference type="Proteomes" id="UP000020595">
    <property type="component" value="Unassembled WGS sequence"/>
</dbReference>
<dbReference type="InterPro" id="IPR000868">
    <property type="entry name" value="Isochorismatase-like_dom"/>
</dbReference>
<evidence type="ECO:0000259" key="2">
    <source>
        <dbReference type="Pfam" id="PF00857"/>
    </source>
</evidence>
<gene>
    <name evidence="3" type="ORF">J512_0408</name>
</gene>
<proteinExistence type="predicted"/>
<sequence length="180" mass="20016">MKQALLVIDVQNDYFKNGKMELVGPDQALDKIKQLEQYFNKKDLPIIYVQHINPPQASFFQENTEGVLLHPELSAGSDSLIVTKHYPNSFLETNLKELLKAHQIEQLVITGMMTHICIDSGTRAAKELGYQPILIGDATATRDLNHNGKTVKAEDVQTTFLAALGMFASVQNTADFLAKS</sequence>
<dbReference type="AlphaFoldDB" id="A0A009HTL2"/>
<comment type="caution">
    <text evidence="3">The sequence shown here is derived from an EMBL/GenBank/DDBJ whole genome shotgun (WGS) entry which is preliminary data.</text>
</comment>
<name>A0A009HTL2_ACIB9</name>
<evidence type="ECO:0000256" key="1">
    <source>
        <dbReference type="ARBA" id="ARBA00022801"/>
    </source>
</evidence>
<dbReference type="EMBL" id="JEWH01000002">
    <property type="protein sequence ID" value="EXB07587.1"/>
    <property type="molecule type" value="Genomic_DNA"/>
</dbReference>
<dbReference type="Pfam" id="PF00857">
    <property type="entry name" value="Isochorismatase"/>
    <property type="match status" value="1"/>
</dbReference>
<dbReference type="InterPro" id="IPR050272">
    <property type="entry name" value="Isochorismatase-like_hydrls"/>
</dbReference>